<dbReference type="EMBL" id="VOQR01000001">
    <property type="protein sequence ID" value="TXC72966.1"/>
    <property type="molecule type" value="Genomic_DNA"/>
</dbReference>
<dbReference type="SUPFAM" id="SSF47473">
    <property type="entry name" value="EF-hand"/>
    <property type="match status" value="1"/>
</dbReference>
<dbReference type="AlphaFoldDB" id="A0A5C6ULG8"/>
<dbReference type="Gene3D" id="1.10.238.10">
    <property type="entry name" value="EF-hand"/>
    <property type="match status" value="1"/>
</dbReference>
<evidence type="ECO:0000259" key="1">
    <source>
        <dbReference type="Pfam" id="PF13202"/>
    </source>
</evidence>
<feature type="domain" description="EF-hand" evidence="1">
    <location>
        <begin position="50"/>
        <end position="67"/>
    </location>
</feature>
<comment type="caution">
    <text evidence="2">The sequence shown here is derived from an EMBL/GenBank/DDBJ whole genome shotgun (WGS) entry which is preliminary data.</text>
</comment>
<proteinExistence type="predicted"/>
<protein>
    <submittedName>
        <fullName evidence="2">EF-hand domain-containing protein</fullName>
    </submittedName>
</protein>
<organism evidence="2 3">
    <name type="scientific">Sphingomonas ginsenosidivorax</name>
    <dbReference type="NCBI Taxonomy" id="862135"/>
    <lineage>
        <taxon>Bacteria</taxon>
        <taxon>Pseudomonadati</taxon>
        <taxon>Pseudomonadota</taxon>
        <taxon>Alphaproteobacteria</taxon>
        <taxon>Sphingomonadales</taxon>
        <taxon>Sphingomonadaceae</taxon>
        <taxon>Sphingomonas</taxon>
    </lineage>
</organism>
<dbReference type="OrthoDB" id="7596931at2"/>
<accession>A0A5C6ULG8</accession>
<reference evidence="2 3" key="1">
    <citation type="journal article" date="2013" name="Antonie Van Leeuwenhoek">
        <title>Sphingomonas ginsenosidivorax sp. nov., with the ability to transform ginsenosides.</title>
        <authorList>
            <person name="Jin X.F."/>
            <person name="Kim J.K."/>
            <person name="Liu Q.M."/>
            <person name="Kang M.S."/>
            <person name="He D."/>
            <person name="Jin F.X."/>
            <person name="Kim S.C."/>
            <person name="Im W.T."/>
        </authorList>
    </citation>
    <scope>NUCLEOTIDE SEQUENCE [LARGE SCALE GENOMIC DNA]</scope>
    <source>
        <strain evidence="2 3">KHI67</strain>
    </source>
</reference>
<feature type="domain" description="EF-hand" evidence="1">
    <location>
        <begin position="99"/>
        <end position="114"/>
    </location>
</feature>
<feature type="domain" description="EF-hand" evidence="1">
    <location>
        <begin position="75"/>
        <end position="93"/>
    </location>
</feature>
<dbReference type="InterPro" id="IPR011992">
    <property type="entry name" value="EF-hand-dom_pair"/>
</dbReference>
<dbReference type="Pfam" id="PF13202">
    <property type="entry name" value="EF-hand_5"/>
    <property type="match status" value="3"/>
</dbReference>
<name>A0A5C6ULG8_9SPHN</name>
<evidence type="ECO:0000313" key="3">
    <source>
        <dbReference type="Proteomes" id="UP000321250"/>
    </source>
</evidence>
<gene>
    <name evidence="2" type="ORF">FSB78_14940</name>
</gene>
<dbReference type="PROSITE" id="PS00018">
    <property type="entry name" value="EF_HAND_1"/>
    <property type="match status" value="1"/>
</dbReference>
<dbReference type="InterPro" id="IPR002048">
    <property type="entry name" value="EF_hand_dom"/>
</dbReference>
<dbReference type="Proteomes" id="UP000321250">
    <property type="component" value="Unassembled WGS sequence"/>
</dbReference>
<evidence type="ECO:0000313" key="2">
    <source>
        <dbReference type="EMBL" id="TXC72966.1"/>
    </source>
</evidence>
<dbReference type="InterPro" id="IPR018247">
    <property type="entry name" value="EF_Hand_1_Ca_BS"/>
</dbReference>
<sequence>MIGAAFAAGLLLAGCGDKKEARAQADAKAAGFVPPSVTSRLDYGSSMERRFRALDRNGDDKIGKDELPARNAPRLQALDRNKDGEISAIEFSEGMLARFDAMDLNHDGTVTTEERQASRKR</sequence>
<dbReference type="GO" id="GO:0005509">
    <property type="term" value="F:calcium ion binding"/>
    <property type="evidence" value="ECO:0007669"/>
    <property type="project" value="InterPro"/>
</dbReference>
<keyword evidence="3" id="KW-1185">Reference proteome</keyword>
<dbReference type="RefSeq" id="WP_147083375.1">
    <property type="nucleotide sequence ID" value="NZ_VOQR01000001.1"/>
</dbReference>